<dbReference type="GeneID" id="115480400"/>
<reference evidence="4" key="2">
    <citation type="submission" date="2025-08" db="UniProtKB">
        <authorList>
            <consortium name="RefSeq"/>
        </authorList>
    </citation>
    <scope>IDENTIFICATION</scope>
</reference>
<dbReference type="SUPFAM" id="SSF53756">
    <property type="entry name" value="UDP-Glycosyltransferase/glycogen phosphorylase"/>
    <property type="match status" value="1"/>
</dbReference>
<evidence type="ECO:0000259" key="2">
    <source>
        <dbReference type="Pfam" id="PF00534"/>
    </source>
</evidence>
<name>A0A6P7ZHM9_9AMPH</name>
<dbReference type="Gene3D" id="3.40.50.2000">
    <property type="entry name" value="Glycogen Phosphorylase B"/>
    <property type="match status" value="2"/>
</dbReference>
<dbReference type="Proteomes" id="UP000515156">
    <property type="component" value="Chromosome 11"/>
</dbReference>
<keyword evidence="1" id="KW-0328">Glycosyltransferase</keyword>
<dbReference type="FunCoup" id="A0A6P7ZHM9">
    <property type="interactions" value="108"/>
</dbReference>
<dbReference type="InterPro" id="IPR052622">
    <property type="entry name" value="Glycosyltransferase_G1"/>
</dbReference>
<dbReference type="AlphaFoldDB" id="A0A6P7ZHM9"/>
<accession>A0A6P7ZHM9</accession>
<evidence type="ECO:0000313" key="3">
    <source>
        <dbReference type="Proteomes" id="UP000515156"/>
    </source>
</evidence>
<keyword evidence="1" id="KW-0808">Transferase</keyword>
<dbReference type="CDD" id="cd03801">
    <property type="entry name" value="GT4_PimA-like"/>
    <property type="match status" value="1"/>
</dbReference>
<dbReference type="OrthoDB" id="512920at2759"/>
<organism evidence="3 4">
    <name type="scientific">Microcaecilia unicolor</name>
    <dbReference type="NCBI Taxonomy" id="1415580"/>
    <lineage>
        <taxon>Eukaryota</taxon>
        <taxon>Metazoa</taxon>
        <taxon>Chordata</taxon>
        <taxon>Craniata</taxon>
        <taxon>Vertebrata</taxon>
        <taxon>Euteleostomi</taxon>
        <taxon>Amphibia</taxon>
        <taxon>Gymnophiona</taxon>
        <taxon>Siphonopidae</taxon>
        <taxon>Microcaecilia</taxon>
    </lineage>
</organism>
<reference evidence="3" key="1">
    <citation type="submission" date="2024-06" db="UniProtKB">
        <authorList>
            <consortium name="RefSeq"/>
        </authorList>
    </citation>
    <scope>NUCLEOTIDE SEQUENCE [LARGE SCALE GENOMIC DNA]</scope>
</reference>
<keyword evidence="3" id="KW-1185">Reference proteome</keyword>
<gene>
    <name evidence="4" type="primary">GLT1D1</name>
</gene>
<evidence type="ECO:0000313" key="4">
    <source>
        <dbReference type="RefSeq" id="XP_030074919.1"/>
    </source>
</evidence>
<dbReference type="GO" id="GO:0016757">
    <property type="term" value="F:glycosyltransferase activity"/>
    <property type="evidence" value="ECO:0007669"/>
    <property type="project" value="UniProtKB-KW"/>
</dbReference>
<dbReference type="CTD" id="144423"/>
<dbReference type="RefSeq" id="XP_030074919.1">
    <property type="nucleotide sequence ID" value="XM_030219059.1"/>
</dbReference>
<dbReference type="Pfam" id="PF00534">
    <property type="entry name" value="Glycos_transf_1"/>
    <property type="match status" value="1"/>
</dbReference>
<feature type="domain" description="Glycosyl transferase family 1" evidence="2">
    <location>
        <begin position="194"/>
        <end position="343"/>
    </location>
</feature>
<evidence type="ECO:0000256" key="1">
    <source>
        <dbReference type="ARBA" id="ARBA00022676"/>
    </source>
</evidence>
<dbReference type="PANTHER" id="PTHR46660">
    <property type="match status" value="1"/>
</dbReference>
<dbReference type="InterPro" id="IPR001296">
    <property type="entry name" value="Glyco_trans_1"/>
</dbReference>
<dbReference type="PANTHER" id="PTHR46660:SF2">
    <property type="entry name" value="GLYCOSYLTRANSFERASE 1 DOMAIN-CONTAINING PROTEIN 1"/>
    <property type="match status" value="1"/>
</dbReference>
<protein>
    <submittedName>
        <fullName evidence="4">Glycosyltransferase 1 domain-containing protein 1</fullName>
    </submittedName>
</protein>
<proteinExistence type="predicted"/>
<dbReference type="InParanoid" id="A0A6P7ZHM9"/>
<sequence length="366" mass="41288">MRNRIRSRDISRRNRRQTKAPACIAMKILFLACLRAHTGNCTTADRIKSHLEAAGHRCVLKDATSFGSPAEVADLIAEENFDVALAIHLYKGGRLLLGHGIPFGAIFGGTDINEDIKHEEKLKVMGAVMEAARFLVAFTDKMKEMAEEHWPHARNKIHVQPQGIQTTPSATFNFKKFLQSSDIPLNSGSVHLFLLICGLRRVKDPLFLVKAFSEWHKKDPQVYMIIVGPTIDPVFTEEVHSTVNRIKGVRLIQEIPREDLYAVVQYCCAVINSSISEGMSAALLEAMDLGVPVLARNIPGNAAVVKHEDTGMLFSDPEEFVLLSKRLMSDFELRKTLVSKAKEYVKNWHSWERERETYRTLILKLQ</sequence>
<dbReference type="KEGG" id="muo:115480400"/>